<keyword evidence="1" id="KW-1133">Transmembrane helix</keyword>
<dbReference type="AlphaFoldDB" id="A0A9D1GBZ7"/>
<name>A0A9D1GBZ7_9FIRM</name>
<feature type="transmembrane region" description="Helical" evidence="1">
    <location>
        <begin position="107"/>
        <end position="125"/>
    </location>
</feature>
<evidence type="ECO:0000313" key="2">
    <source>
        <dbReference type="EMBL" id="HIT38405.1"/>
    </source>
</evidence>
<gene>
    <name evidence="2" type="ORF">IAB59_08025</name>
</gene>
<dbReference type="Proteomes" id="UP000886833">
    <property type="component" value="Unassembled WGS sequence"/>
</dbReference>
<feature type="transmembrane region" description="Helical" evidence="1">
    <location>
        <begin position="7"/>
        <end position="24"/>
    </location>
</feature>
<keyword evidence="1" id="KW-0812">Transmembrane</keyword>
<accession>A0A9D1GBZ7</accession>
<protein>
    <submittedName>
        <fullName evidence="2">Uncharacterized protein</fullName>
    </submittedName>
</protein>
<reference evidence="2" key="2">
    <citation type="journal article" date="2021" name="PeerJ">
        <title>Extensive microbial diversity within the chicken gut microbiome revealed by metagenomics and culture.</title>
        <authorList>
            <person name="Gilroy R."/>
            <person name="Ravi A."/>
            <person name="Getino M."/>
            <person name="Pursley I."/>
            <person name="Horton D.L."/>
            <person name="Alikhan N.F."/>
            <person name="Baker D."/>
            <person name="Gharbi K."/>
            <person name="Hall N."/>
            <person name="Watson M."/>
            <person name="Adriaenssens E.M."/>
            <person name="Foster-Nyarko E."/>
            <person name="Jarju S."/>
            <person name="Secka A."/>
            <person name="Antonio M."/>
            <person name="Oren A."/>
            <person name="Chaudhuri R.R."/>
            <person name="La Ragione R."/>
            <person name="Hildebrand F."/>
            <person name="Pallen M.J."/>
        </authorList>
    </citation>
    <scope>NUCLEOTIDE SEQUENCE</scope>
    <source>
        <strain evidence="2">CHK195-26880</strain>
    </source>
</reference>
<keyword evidence="1" id="KW-0472">Membrane</keyword>
<proteinExistence type="predicted"/>
<organism evidence="2 3">
    <name type="scientific">Candidatus Onthousia faecipullorum</name>
    <dbReference type="NCBI Taxonomy" id="2840887"/>
    <lineage>
        <taxon>Bacteria</taxon>
        <taxon>Bacillati</taxon>
        <taxon>Bacillota</taxon>
        <taxon>Bacilli</taxon>
        <taxon>Candidatus Onthousia</taxon>
    </lineage>
</organism>
<evidence type="ECO:0000256" key="1">
    <source>
        <dbReference type="SAM" id="Phobius"/>
    </source>
</evidence>
<dbReference type="EMBL" id="DVKQ01000101">
    <property type="protein sequence ID" value="HIT38405.1"/>
    <property type="molecule type" value="Genomic_DNA"/>
</dbReference>
<comment type="caution">
    <text evidence="2">The sequence shown here is derived from an EMBL/GenBank/DDBJ whole genome shotgun (WGS) entry which is preliminary data.</text>
</comment>
<feature type="transmembrane region" description="Helical" evidence="1">
    <location>
        <begin position="67"/>
        <end position="87"/>
    </location>
</feature>
<sequence length="135" mass="15199">MSKYIQAIGIWFLIIPLAIINGGLRENILIKLGDIALLLSGIILSICIFVVAYLLIPKIKNCKQTDYFIFGIIWFILTNLFDLFMYISEGGGIKDLLGSYNFLTGNLWILVVITTFISPIVVSKIKKRKGEIKNV</sequence>
<feature type="transmembrane region" description="Helical" evidence="1">
    <location>
        <begin position="36"/>
        <end position="55"/>
    </location>
</feature>
<evidence type="ECO:0000313" key="3">
    <source>
        <dbReference type="Proteomes" id="UP000886833"/>
    </source>
</evidence>
<reference evidence="2" key="1">
    <citation type="submission" date="2020-10" db="EMBL/GenBank/DDBJ databases">
        <authorList>
            <person name="Gilroy R."/>
        </authorList>
    </citation>
    <scope>NUCLEOTIDE SEQUENCE</scope>
    <source>
        <strain evidence="2">CHK195-26880</strain>
    </source>
</reference>